<proteinExistence type="predicted"/>
<evidence type="ECO:0008006" key="3">
    <source>
        <dbReference type="Google" id="ProtNLM"/>
    </source>
</evidence>
<accession>A0A1H5SIQ2</accession>
<reference evidence="1 2" key="1">
    <citation type="submission" date="2016-10" db="EMBL/GenBank/DDBJ databases">
        <authorList>
            <person name="de Groot N.N."/>
        </authorList>
    </citation>
    <scope>NUCLEOTIDE SEQUENCE [LARGE SCALE GENOMIC DNA]</scope>
    <source>
        <strain evidence="1 2">DSM 26915</strain>
    </source>
</reference>
<dbReference type="EMBL" id="FNUZ01000001">
    <property type="protein sequence ID" value="SEF50486.1"/>
    <property type="molecule type" value="Genomic_DNA"/>
</dbReference>
<protein>
    <recommendedName>
        <fullName evidence="3">Haem-NO-binding</fullName>
    </recommendedName>
</protein>
<evidence type="ECO:0000313" key="1">
    <source>
        <dbReference type="EMBL" id="SEF50486.1"/>
    </source>
</evidence>
<dbReference type="AlphaFoldDB" id="A0A1H5SIQ2"/>
<dbReference type="OrthoDB" id="260231at2"/>
<name>A0A1H5SIQ2_9RHOB</name>
<gene>
    <name evidence="1" type="ORF">SAMN04488045_0250</name>
</gene>
<dbReference type="RefSeq" id="WP_103908660.1">
    <property type="nucleotide sequence ID" value="NZ_FNUZ01000001.1"/>
</dbReference>
<evidence type="ECO:0000313" key="2">
    <source>
        <dbReference type="Proteomes" id="UP000236752"/>
    </source>
</evidence>
<organism evidence="1 2">
    <name type="scientific">Thalassococcus halodurans</name>
    <dbReference type="NCBI Taxonomy" id="373675"/>
    <lineage>
        <taxon>Bacteria</taxon>
        <taxon>Pseudomonadati</taxon>
        <taxon>Pseudomonadota</taxon>
        <taxon>Alphaproteobacteria</taxon>
        <taxon>Rhodobacterales</taxon>
        <taxon>Roseobacteraceae</taxon>
        <taxon>Thalassococcus</taxon>
    </lineage>
</organism>
<keyword evidence="2" id="KW-1185">Reference proteome</keyword>
<sequence length="177" mass="19486">MAKMQTFPDDAVVKSTQISREQILEFAIGGLFQGLEEIVGSVEANGYFTLVGKSIGDKLYNIYIDSLGVEVLSKNQLFSVLHLLSSRMENELAVAKDESFFEFSRTFKPIGGVQVDNRYLGMLACGLVGHMTAQSLGQARVLLCAADDQGTGKVRMRVYLDDLEGEGQIFYRDDPDG</sequence>
<dbReference type="Proteomes" id="UP000236752">
    <property type="component" value="Unassembled WGS sequence"/>
</dbReference>